<evidence type="ECO:0000259" key="12">
    <source>
        <dbReference type="PROSITE" id="PS50893"/>
    </source>
</evidence>
<dbReference type="InterPro" id="IPR027417">
    <property type="entry name" value="P-loop_NTPase"/>
</dbReference>
<dbReference type="Pfam" id="PF00005">
    <property type="entry name" value="ABC_tran"/>
    <property type="match status" value="1"/>
</dbReference>
<keyword evidence="3" id="KW-0997">Cell inner membrane</keyword>
<keyword evidence="6" id="KW-1278">Translocase</keyword>
<keyword evidence="14" id="KW-1185">Reference proteome</keyword>
<keyword evidence="7" id="KW-0472">Membrane</keyword>
<dbReference type="InterPro" id="IPR003439">
    <property type="entry name" value="ABC_transporter-like_ATP-bd"/>
</dbReference>
<dbReference type="PROSITE" id="PS50893">
    <property type="entry name" value="ABC_TRANSPORTER_2"/>
    <property type="match status" value="1"/>
</dbReference>
<evidence type="ECO:0000256" key="11">
    <source>
        <dbReference type="ARBA" id="ARBA00070305"/>
    </source>
</evidence>
<comment type="catalytic activity">
    <reaction evidence="8">
        <text>a quaternary ammonium(out) + ATP + H2O = a quaternary ammonium(in) + ADP + phosphate + H(+)</text>
        <dbReference type="Rhea" id="RHEA:11036"/>
        <dbReference type="ChEBI" id="CHEBI:15377"/>
        <dbReference type="ChEBI" id="CHEBI:15378"/>
        <dbReference type="ChEBI" id="CHEBI:30616"/>
        <dbReference type="ChEBI" id="CHEBI:35267"/>
        <dbReference type="ChEBI" id="CHEBI:43474"/>
        <dbReference type="ChEBI" id="CHEBI:456216"/>
        <dbReference type="EC" id="7.6.2.9"/>
    </reaction>
</comment>
<keyword evidence="1" id="KW-0813">Transport</keyword>
<dbReference type="GO" id="GO:0005524">
    <property type="term" value="F:ATP binding"/>
    <property type="evidence" value="ECO:0007669"/>
    <property type="project" value="UniProtKB-KW"/>
</dbReference>
<keyword evidence="4" id="KW-0547">Nucleotide-binding</keyword>
<protein>
    <recommendedName>
        <fullName evidence="11">Carnitine transport ATP-binding protein OpuCA</fullName>
        <ecNumber evidence="10">7.6.2.9</ecNumber>
    </recommendedName>
</protein>
<organism evidence="13 14">
    <name type="scientific">Terribacillus aidingensis</name>
    <dbReference type="NCBI Taxonomy" id="586416"/>
    <lineage>
        <taxon>Bacteria</taxon>
        <taxon>Bacillati</taxon>
        <taxon>Bacillota</taxon>
        <taxon>Bacilli</taxon>
        <taxon>Bacillales</taxon>
        <taxon>Bacillaceae</taxon>
        <taxon>Terribacillus</taxon>
    </lineage>
</organism>
<evidence type="ECO:0000256" key="5">
    <source>
        <dbReference type="ARBA" id="ARBA00022840"/>
    </source>
</evidence>
<evidence type="ECO:0000256" key="3">
    <source>
        <dbReference type="ARBA" id="ARBA00022519"/>
    </source>
</evidence>
<accession>A0A285N5G9</accession>
<evidence type="ECO:0000256" key="7">
    <source>
        <dbReference type="ARBA" id="ARBA00023136"/>
    </source>
</evidence>
<gene>
    <name evidence="13" type="ORF">SAMN05421503_0315</name>
</gene>
<evidence type="ECO:0000256" key="10">
    <source>
        <dbReference type="ARBA" id="ARBA00066388"/>
    </source>
</evidence>
<dbReference type="Gene3D" id="3.40.50.300">
    <property type="entry name" value="P-loop containing nucleotide triphosphate hydrolases"/>
    <property type="match status" value="1"/>
</dbReference>
<feature type="domain" description="ABC transporter" evidence="12">
    <location>
        <begin position="4"/>
        <end position="238"/>
    </location>
</feature>
<comment type="subunit">
    <text evidence="9">The complex is composed of two ATP-binding proteins (OpuCA), two transmembrane proteins (OpuCB and OpuCD) and a solute-binding protein (OpuCC).</text>
</comment>
<evidence type="ECO:0000256" key="4">
    <source>
        <dbReference type="ARBA" id="ARBA00022741"/>
    </source>
</evidence>
<evidence type="ECO:0000256" key="9">
    <source>
        <dbReference type="ARBA" id="ARBA00063934"/>
    </source>
</evidence>
<evidence type="ECO:0000313" key="14">
    <source>
        <dbReference type="Proteomes" id="UP000219356"/>
    </source>
</evidence>
<dbReference type="InterPro" id="IPR050093">
    <property type="entry name" value="ABC_SmlMolc_Importer"/>
</dbReference>
<dbReference type="FunFam" id="3.40.50.300:FF:000425">
    <property type="entry name" value="Probable ABC transporter, ATP-binding subunit"/>
    <property type="match status" value="1"/>
</dbReference>
<dbReference type="SUPFAM" id="SSF52540">
    <property type="entry name" value="P-loop containing nucleoside triphosphate hydrolases"/>
    <property type="match status" value="1"/>
</dbReference>
<dbReference type="InterPro" id="IPR008995">
    <property type="entry name" value="Mo/tungstate-bd_C_term_dom"/>
</dbReference>
<dbReference type="GO" id="GO:0043190">
    <property type="term" value="C:ATP-binding cassette (ABC) transporter complex"/>
    <property type="evidence" value="ECO:0007669"/>
    <property type="project" value="InterPro"/>
</dbReference>
<dbReference type="PROSITE" id="PS00211">
    <property type="entry name" value="ABC_TRANSPORTER_1"/>
    <property type="match status" value="1"/>
</dbReference>
<dbReference type="AlphaFoldDB" id="A0A285N5G9"/>
<dbReference type="Proteomes" id="UP000219356">
    <property type="component" value="Unassembled WGS sequence"/>
</dbReference>
<evidence type="ECO:0000256" key="2">
    <source>
        <dbReference type="ARBA" id="ARBA00022475"/>
    </source>
</evidence>
<evidence type="ECO:0000256" key="8">
    <source>
        <dbReference type="ARBA" id="ARBA00052482"/>
    </source>
</evidence>
<sequence>MMRITLNGIEKRFGAVQAVGQTNLTITDQFVTILGQSGCGKTTLLKMLAGLTEPSAGELLFDDQVMFSSKEKTNVKPSKRGIGMVFQDFGLWPHMSVFDNIAFGLRGEKSKAERRHIVMDALQKVQLEDKAKRKPGELSGGQQQRVALARAIAVDPRLILFDEALSALDSILREQMREEILSIVQTINAQAIFVTHDQTEAMAMSDCMIIMEAGKVIQSGPPEQIYHEPTDAYVANLIGRANWTDNDVLIRPEYIHLQSKSAGPAVTGIVRKSLFEGDRYVIHAEVKGQLWKFYDSRPHKAHSIVKLYVQENTTHSLYKQEV</sequence>
<dbReference type="InterPro" id="IPR003593">
    <property type="entry name" value="AAA+_ATPase"/>
</dbReference>
<dbReference type="EMBL" id="OBEK01000001">
    <property type="protein sequence ID" value="SNZ03246.1"/>
    <property type="molecule type" value="Genomic_DNA"/>
</dbReference>
<dbReference type="GO" id="GO:0016887">
    <property type="term" value="F:ATP hydrolysis activity"/>
    <property type="evidence" value="ECO:0007669"/>
    <property type="project" value="InterPro"/>
</dbReference>
<dbReference type="SMART" id="SM00382">
    <property type="entry name" value="AAA"/>
    <property type="match status" value="1"/>
</dbReference>
<evidence type="ECO:0000256" key="6">
    <source>
        <dbReference type="ARBA" id="ARBA00022967"/>
    </source>
</evidence>
<keyword evidence="2" id="KW-1003">Cell membrane</keyword>
<keyword evidence="5 13" id="KW-0067">ATP-binding</keyword>
<proteinExistence type="predicted"/>
<dbReference type="PANTHER" id="PTHR42781">
    <property type="entry name" value="SPERMIDINE/PUTRESCINE IMPORT ATP-BINDING PROTEIN POTA"/>
    <property type="match status" value="1"/>
</dbReference>
<dbReference type="PANTHER" id="PTHR42781:SF1">
    <property type="entry name" value="THIAMINE IMPORT ATP-BINDING PROTEIN THIQ"/>
    <property type="match status" value="1"/>
</dbReference>
<dbReference type="GO" id="GO:0015418">
    <property type="term" value="F:ABC-type quaternary ammonium compound transporting activity"/>
    <property type="evidence" value="ECO:0007669"/>
    <property type="project" value="UniProtKB-EC"/>
</dbReference>
<evidence type="ECO:0000256" key="1">
    <source>
        <dbReference type="ARBA" id="ARBA00022448"/>
    </source>
</evidence>
<name>A0A285N5G9_9BACI</name>
<dbReference type="InterPro" id="IPR013611">
    <property type="entry name" value="Transp-assoc_OB_typ2"/>
</dbReference>
<dbReference type="Pfam" id="PF08402">
    <property type="entry name" value="TOBE_2"/>
    <property type="match status" value="1"/>
</dbReference>
<dbReference type="EC" id="7.6.2.9" evidence="10"/>
<evidence type="ECO:0000313" key="13">
    <source>
        <dbReference type="EMBL" id="SNZ03246.1"/>
    </source>
</evidence>
<reference evidence="14" key="1">
    <citation type="submission" date="2017-09" db="EMBL/GenBank/DDBJ databases">
        <authorList>
            <person name="Varghese N."/>
            <person name="Submissions S."/>
        </authorList>
    </citation>
    <scope>NUCLEOTIDE SEQUENCE [LARGE SCALE GENOMIC DNA]</scope>
    <source>
        <strain evidence="14">CGMCC 1.8913</strain>
    </source>
</reference>
<dbReference type="InterPro" id="IPR017871">
    <property type="entry name" value="ABC_transporter-like_CS"/>
</dbReference>
<dbReference type="SUPFAM" id="SSF50331">
    <property type="entry name" value="MOP-like"/>
    <property type="match status" value="1"/>
</dbReference>